<gene>
    <name evidence="2" type="primary">folE2</name>
    <name evidence="4" type="ORF">PPEP_a2035</name>
</gene>
<evidence type="ECO:0000313" key="5">
    <source>
        <dbReference type="Proteomes" id="UP000660708"/>
    </source>
</evidence>
<dbReference type="GO" id="GO:0003934">
    <property type="term" value="F:GTP cyclohydrolase I activity"/>
    <property type="evidence" value="ECO:0007669"/>
    <property type="project" value="UniProtKB-UniRule"/>
</dbReference>
<dbReference type="GO" id="GO:0046654">
    <property type="term" value="P:tetrahydrofolate biosynthetic process"/>
    <property type="evidence" value="ECO:0007669"/>
    <property type="project" value="UniProtKB-UniRule"/>
</dbReference>
<dbReference type="Gene3D" id="3.10.270.10">
    <property type="entry name" value="Urate Oxidase"/>
    <property type="match status" value="1"/>
</dbReference>
<feature type="compositionally biased region" description="Polar residues" evidence="3">
    <location>
        <begin position="46"/>
        <end position="56"/>
    </location>
</feature>
<comment type="function">
    <text evidence="2">Converts GTP to 7,8-dihydroneopterin triphosphate.</text>
</comment>
<comment type="similarity">
    <text evidence="2">Belongs to the GTP cyclohydrolase IV family.</text>
</comment>
<dbReference type="AlphaFoldDB" id="A0A8I0MXC7"/>
<dbReference type="Pfam" id="PF02649">
    <property type="entry name" value="GCHY-1"/>
    <property type="match status" value="1"/>
</dbReference>
<sequence>MLIKRCPLGSAECALFIVAQLLHRLLGGKSSVATKTHSGEQKSNSKDQQALETSPEMTMTVSLPDVASGQLATTALPLKWVGMEKIAIPLEVEISSTSYQRVNALANIFVSLDKPEAKGIHMSRLYIRLREILSTTPLNIKTIEALLKESVQSQQGLSNAAKLELQFEVTIDKPALLSDQFGYQSYPITLNCEYINSELSYELSLTIAYSSTCPCSAALSRQALSEEIEEQFSHEMISKHELMTWITSLKGSIATPHSQRSFAYVTVKLTERMLPLIPNLIKALEQTIGTPVQTAVKREDEQAFAKLNAENLMFCEDAARRVKQFLETCPQFIDYWFKVEHQESLHAHNAVVVDHKFPTHQLCG</sequence>
<accession>A0A8I0MXC7</accession>
<comment type="catalytic activity">
    <reaction evidence="2">
        <text>GTP + H2O = 7,8-dihydroneopterin 3'-triphosphate + formate + H(+)</text>
        <dbReference type="Rhea" id="RHEA:17473"/>
        <dbReference type="ChEBI" id="CHEBI:15377"/>
        <dbReference type="ChEBI" id="CHEBI:15378"/>
        <dbReference type="ChEBI" id="CHEBI:15740"/>
        <dbReference type="ChEBI" id="CHEBI:37565"/>
        <dbReference type="ChEBI" id="CHEBI:58462"/>
        <dbReference type="EC" id="3.5.4.16"/>
    </reaction>
</comment>
<evidence type="ECO:0000256" key="3">
    <source>
        <dbReference type="SAM" id="MobiDB-lite"/>
    </source>
</evidence>
<keyword evidence="5" id="KW-1185">Reference proteome</keyword>
<dbReference type="PANTHER" id="PTHR36445">
    <property type="entry name" value="GTP CYCLOHYDROLASE MPTA"/>
    <property type="match status" value="1"/>
</dbReference>
<evidence type="ECO:0000256" key="1">
    <source>
        <dbReference type="ARBA" id="ARBA00022801"/>
    </source>
</evidence>
<evidence type="ECO:0000313" key="4">
    <source>
        <dbReference type="EMBL" id="MBE0347556.1"/>
    </source>
</evidence>
<evidence type="ECO:0000256" key="2">
    <source>
        <dbReference type="HAMAP-Rule" id="MF_01527"/>
    </source>
</evidence>
<comment type="pathway">
    <text evidence="2">Cofactor biosynthesis; 7,8-dihydroneopterin triphosphate biosynthesis; 7,8-dihydroneopterin triphosphate from GTP: step 1/1.</text>
</comment>
<proteinExistence type="inferred from homology"/>
<dbReference type="InterPro" id="IPR003801">
    <property type="entry name" value="GTP_cyclohydrolase_FolE2/MptA"/>
</dbReference>
<reference evidence="4 5" key="1">
    <citation type="submission" date="2015-06" db="EMBL/GenBank/DDBJ databases">
        <title>Genome sequence of Pseudoalteromonas peptidolytica.</title>
        <authorList>
            <person name="Xie B.-B."/>
            <person name="Rong J.-C."/>
            <person name="Qin Q.-L."/>
            <person name="Zhang Y.-Z."/>
        </authorList>
    </citation>
    <scope>NUCLEOTIDE SEQUENCE [LARGE SCALE GENOMIC DNA]</scope>
    <source>
        <strain evidence="4 5">F12-50-A1</strain>
    </source>
</reference>
<protein>
    <recommendedName>
        <fullName evidence="2">GTP cyclohydrolase FolE2</fullName>
        <ecNumber evidence="2">3.5.4.16</ecNumber>
    </recommendedName>
</protein>
<dbReference type="Proteomes" id="UP000660708">
    <property type="component" value="Unassembled WGS sequence"/>
</dbReference>
<feature type="region of interest" description="Disordered" evidence="3">
    <location>
        <begin position="33"/>
        <end position="56"/>
    </location>
</feature>
<dbReference type="EMBL" id="AQHF01000026">
    <property type="protein sequence ID" value="MBE0347556.1"/>
    <property type="molecule type" value="Genomic_DNA"/>
</dbReference>
<dbReference type="HAMAP" id="MF_01527_B">
    <property type="entry name" value="GTP_cyclohydrol_B"/>
    <property type="match status" value="1"/>
</dbReference>
<name>A0A8I0MXC7_9GAMM</name>
<dbReference type="UniPathway" id="UPA00848">
    <property type="reaction ID" value="UER00151"/>
</dbReference>
<dbReference type="EC" id="3.5.4.16" evidence="2"/>
<keyword evidence="1 2" id="KW-0378">Hydrolase</keyword>
<dbReference type="PANTHER" id="PTHR36445:SF1">
    <property type="entry name" value="GTP CYCLOHYDROLASE MPTA"/>
    <property type="match status" value="1"/>
</dbReference>
<dbReference type="NCBIfam" id="NF010200">
    <property type="entry name" value="PRK13674.1-1"/>
    <property type="match status" value="1"/>
</dbReference>
<comment type="caution">
    <text evidence="4">The sequence shown here is derived from an EMBL/GenBank/DDBJ whole genome shotgun (WGS) entry which is preliminary data.</text>
</comment>
<feature type="site" description="May be catalytically important" evidence="2">
    <location>
        <position position="213"/>
    </location>
</feature>
<dbReference type="InterPro" id="IPR022838">
    <property type="entry name" value="GTP_cyclohydrolase_FolE2"/>
</dbReference>
<organism evidence="4 5">
    <name type="scientific">Pseudoalteromonas peptidolytica F12-50-A1</name>
    <dbReference type="NCBI Taxonomy" id="1315280"/>
    <lineage>
        <taxon>Bacteria</taxon>
        <taxon>Pseudomonadati</taxon>
        <taxon>Pseudomonadota</taxon>
        <taxon>Gammaproteobacteria</taxon>
        <taxon>Alteromonadales</taxon>
        <taxon>Pseudoalteromonadaceae</taxon>
        <taxon>Pseudoalteromonas</taxon>
    </lineage>
</organism>